<comment type="caution">
    <text evidence="1">The sequence shown here is derived from an EMBL/GenBank/DDBJ whole genome shotgun (WGS) entry which is preliminary data.</text>
</comment>
<evidence type="ECO:0000313" key="1">
    <source>
        <dbReference type="EMBL" id="GLR91938.1"/>
    </source>
</evidence>
<dbReference type="RefSeq" id="WP_284275745.1">
    <property type="nucleotide sequence ID" value="NZ_BSOW01000058.1"/>
</dbReference>
<evidence type="ECO:0000313" key="2">
    <source>
        <dbReference type="Proteomes" id="UP001156905"/>
    </source>
</evidence>
<dbReference type="EMBL" id="BSOW01000058">
    <property type="protein sequence ID" value="GLR91938.1"/>
    <property type="molecule type" value="Genomic_DNA"/>
</dbReference>
<dbReference type="Proteomes" id="UP001156905">
    <property type="component" value="Unassembled WGS sequence"/>
</dbReference>
<reference evidence="2" key="1">
    <citation type="journal article" date="2019" name="Int. J. Syst. Evol. Microbiol.">
        <title>The Global Catalogue of Microorganisms (GCM) 10K type strain sequencing project: providing services to taxonomists for standard genome sequencing and annotation.</title>
        <authorList>
            <consortium name="The Broad Institute Genomics Platform"/>
            <consortium name="The Broad Institute Genome Sequencing Center for Infectious Disease"/>
            <person name="Wu L."/>
            <person name="Ma J."/>
        </authorList>
    </citation>
    <scope>NUCLEOTIDE SEQUENCE [LARGE SCALE GENOMIC DNA]</scope>
    <source>
        <strain evidence="2">NBRC 102520</strain>
    </source>
</reference>
<name>A0ABQ6BDS1_9BRAD</name>
<organism evidence="1 2">
    <name type="scientific">Bradyrhizobium iriomotense</name>
    <dbReference type="NCBI Taxonomy" id="441950"/>
    <lineage>
        <taxon>Bacteria</taxon>
        <taxon>Pseudomonadati</taxon>
        <taxon>Pseudomonadota</taxon>
        <taxon>Alphaproteobacteria</taxon>
        <taxon>Hyphomicrobiales</taxon>
        <taxon>Nitrobacteraceae</taxon>
        <taxon>Bradyrhizobium</taxon>
    </lineage>
</organism>
<gene>
    <name evidence="1" type="ORF">GCM10007857_86560</name>
</gene>
<accession>A0ABQ6BDS1</accession>
<protein>
    <recommendedName>
        <fullName evidence="3">DUF982 domain-containing protein</fullName>
    </recommendedName>
</protein>
<sequence>MPQGPRCDLTCEDEAMGTFAQCFARAAPNQSWFATAVKKAPSPDLLPPLRQRALH</sequence>
<keyword evidence="2" id="KW-1185">Reference proteome</keyword>
<evidence type="ECO:0008006" key="3">
    <source>
        <dbReference type="Google" id="ProtNLM"/>
    </source>
</evidence>
<proteinExistence type="predicted"/>